<dbReference type="InterPro" id="IPR025665">
    <property type="entry name" value="Beta-barrel_OMP_2"/>
</dbReference>
<dbReference type="Proteomes" id="UP000267524">
    <property type="component" value="Unassembled WGS sequence"/>
</dbReference>
<name>A0A3M7LF64_9FLAO</name>
<feature type="domain" description="Outer membrane protein beta-barrel" evidence="1">
    <location>
        <begin position="29"/>
        <end position="220"/>
    </location>
</feature>
<accession>A0A3M7LF64</accession>
<dbReference type="AlphaFoldDB" id="A0A3M7LF64"/>
<sequence>MLNININQKNRMKKLFLGLAVIACSFMSAQKSEYGVKFGAKAGVNFSSILVDGEKIGNSKMGVHFGGFVNVPLGRVVSIQPEVFYSQTGFKNATESFSEVVSLSDGRTSKVLLDGNRKANLDYISVPVMFQFNIVDGFYLEAGPQLNFLINNKQSVNLSYLVEGLSQEELKIIDSNIQNLSNSNRKFNASGFEFGIAVGTGYYFTSNIGVNVRYSFSASSIVDQNGTGGIYNEGDHKSTSLLQLGLVYKF</sequence>
<protein>
    <submittedName>
        <fullName evidence="2">PorT family protein</fullName>
    </submittedName>
</protein>
<evidence type="ECO:0000259" key="1">
    <source>
        <dbReference type="Pfam" id="PF13568"/>
    </source>
</evidence>
<keyword evidence="3" id="KW-1185">Reference proteome</keyword>
<dbReference type="EMBL" id="QWIV01000005">
    <property type="protein sequence ID" value="RMZ60735.1"/>
    <property type="molecule type" value="Genomic_DNA"/>
</dbReference>
<evidence type="ECO:0000313" key="3">
    <source>
        <dbReference type="Proteomes" id="UP000267524"/>
    </source>
</evidence>
<dbReference type="InterPro" id="IPR011250">
    <property type="entry name" value="OMP/PagP_B-barrel"/>
</dbReference>
<gene>
    <name evidence="2" type="ORF">D1632_01790</name>
</gene>
<comment type="caution">
    <text evidence="2">The sequence shown here is derived from an EMBL/GenBank/DDBJ whole genome shotgun (WGS) entry which is preliminary data.</text>
</comment>
<evidence type="ECO:0000313" key="2">
    <source>
        <dbReference type="EMBL" id="RMZ60735.1"/>
    </source>
</evidence>
<dbReference type="SUPFAM" id="SSF56925">
    <property type="entry name" value="OMPA-like"/>
    <property type="match status" value="1"/>
</dbReference>
<proteinExistence type="predicted"/>
<reference evidence="2 3" key="1">
    <citation type="submission" date="2018-08" db="EMBL/GenBank/DDBJ databases">
        <title>Chryseobacterium nematophagum: a novel matrix digesting pathogen of nematodes.</title>
        <authorList>
            <person name="Page A."/>
            <person name="Roberts M."/>
            <person name="Felix M.-A."/>
            <person name="Weir W."/>
        </authorList>
    </citation>
    <scope>NUCLEOTIDE SEQUENCE [LARGE SCALE GENOMIC DNA]</scope>
    <source>
        <strain evidence="2 3">JUb275</strain>
    </source>
</reference>
<dbReference type="Pfam" id="PF13568">
    <property type="entry name" value="OMP_b-brl_2"/>
    <property type="match status" value="1"/>
</dbReference>
<organism evidence="2 3">
    <name type="scientific">Chryseobacterium nematophagum</name>
    <dbReference type="NCBI Taxonomy" id="2305228"/>
    <lineage>
        <taxon>Bacteria</taxon>
        <taxon>Pseudomonadati</taxon>
        <taxon>Bacteroidota</taxon>
        <taxon>Flavobacteriia</taxon>
        <taxon>Flavobacteriales</taxon>
        <taxon>Weeksellaceae</taxon>
        <taxon>Chryseobacterium group</taxon>
        <taxon>Chryseobacterium</taxon>
    </lineage>
</organism>